<dbReference type="Gene3D" id="1.10.472.20">
    <property type="entry name" value="Nitrile hydratase, beta subunit"/>
    <property type="match status" value="1"/>
</dbReference>
<organism evidence="7 8">
    <name type="scientific">Mycolicibacterium alvei</name>
    <dbReference type="NCBI Taxonomy" id="67081"/>
    <lineage>
        <taxon>Bacteria</taxon>
        <taxon>Bacillati</taxon>
        <taxon>Actinomycetota</taxon>
        <taxon>Actinomycetes</taxon>
        <taxon>Mycobacteriales</taxon>
        <taxon>Mycobacteriaceae</taxon>
        <taxon>Mycolicibacterium</taxon>
    </lineage>
</organism>
<dbReference type="Pfam" id="PF02211">
    <property type="entry name" value="NHase_beta_C"/>
    <property type="match status" value="1"/>
</dbReference>
<keyword evidence="8" id="KW-1185">Reference proteome</keyword>
<feature type="domain" description="Nitrile hydratase beta subunit" evidence="5">
    <location>
        <begin position="200"/>
        <end position="293"/>
    </location>
</feature>
<comment type="catalytic activity">
    <reaction evidence="3">
        <text>an aliphatic primary amide = an aliphatic nitrile + H2O</text>
        <dbReference type="Rhea" id="RHEA:12673"/>
        <dbReference type="ChEBI" id="CHEBI:15377"/>
        <dbReference type="ChEBI" id="CHEBI:65285"/>
        <dbReference type="ChEBI" id="CHEBI:80291"/>
        <dbReference type="EC" id="4.2.1.84"/>
    </reaction>
</comment>
<sequence>MLRRGQGRWQRGGTTPMGTAAERAERLELISRLKTTFQEDPEWPMPDQVTSEHFWAYMKTSHDVGGELDFPKVYENKEEEHWELMTYVLCEVLGWQGIWVSEERRRLANVDVGRPIYLGLPYYSRWLWSVGRLLIEKKHISWGDLTDRLAEVQARYVGQSMGTHPDAQPKFEGDGSKVVRNKHHIEAAGIGDPQVFAGKADPAKFKVGDPVVVRDLPAMFYTRTPEYVRGAAGVIAEYAYESPAPEDETWNIEDAKPEWFYIVRFKQTELWGESYTGPANDTLQTEIPERWLAPA</sequence>
<protein>
    <recommendedName>
        <fullName evidence="1">nitrile hydratase</fullName>
        <ecNumber evidence="1">4.2.1.84</ecNumber>
    </recommendedName>
</protein>
<evidence type="ECO:0000256" key="3">
    <source>
        <dbReference type="ARBA" id="ARBA00044877"/>
    </source>
</evidence>
<proteinExistence type="predicted"/>
<dbReference type="GO" id="GO:0018822">
    <property type="term" value="F:nitrile hydratase activity"/>
    <property type="evidence" value="ECO:0007669"/>
    <property type="project" value="UniProtKB-EC"/>
</dbReference>
<dbReference type="EC" id="4.2.1.84" evidence="1"/>
<feature type="domain" description="Nitrile hydratase beta subunit-like N-terminal" evidence="6">
    <location>
        <begin position="58"/>
        <end position="166"/>
    </location>
</feature>
<reference evidence="7 8" key="1">
    <citation type="journal article" date="2019" name="Emerg. Microbes Infect.">
        <title>Comprehensive subspecies identification of 175 nontuberculous mycobacteria species based on 7547 genomic profiles.</title>
        <authorList>
            <person name="Matsumoto Y."/>
            <person name="Kinjo T."/>
            <person name="Motooka D."/>
            <person name="Nabeya D."/>
            <person name="Jung N."/>
            <person name="Uechi K."/>
            <person name="Horii T."/>
            <person name="Iida T."/>
            <person name="Fujita J."/>
            <person name="Nakamura S."/>
        </authorList>
    </citation>
    <scope>NUCLEOTIDE SEQUENCE [LARGE SCALE GENOMIC DNA]</scope>
    <source>
        <strain evidence="7 8">JCM 12272</strain>
    </source>
</reference>
<evidence type="ECO:0000259" key="5">
    <source>
        <dbReference type="Pfam" id="PF02211"/>
    </source>
</evidence>
<dbReference type="AlphaFoldDB" id="A0A6N4UWH7"/>
<dbReference type="InterPro" id="IPR008990">
    <property type="entry name" value="Elect_transpt_acc-like_dom_sf"/>
</dbReference>
<dbReference type="SUPFAM" id="SSF50090">
    <property type="entry name" value="Electron transport accessory proteins"/>
    <property type="match status" value="1"/>
</dbReference>
<gene>
    <name evidence="7" type="ORF">MALV_45510</name>
</gene>
<dbReference type="Pfam" id="PF21006">
    <property type="entry name" value="NHase_beta_N"/>
    <property type="match status" value="1"/>
</dbReference>
<dbReference type="InterPro" id="IPR024690">
    <property type="entry name" value="CN_hydtase_beta_dom_C"/>
</dbReference>
<dbReference type="InterPro" id="IPR049054">
    <property type="entry name" value="CN_hydtase_beta-like_N"/>
</dbReference>
<dbReference type="Proteomes" id="UP000466906">
    <property type="component" value="Chromosome"/>
</dbReference>
<feature type="region of interest" description="Disordered" evidence="4">
    <location>
        <begin position="1"/>
        <end position="20"/>
    </location>
</feature>
<evidence type="ECO:0000256" key="4">
    <source>
        <dbReference type="SAM" id="MobiDB-lite"/>
    </source>
</evidence>
<evidence type="ECO:0000313" key="7">
    <source>
        <dbReference type="EMBL" id="BBX29426.1"/>
    </source>
</evidence>
<accession>A0A6N4UWH7</accession>
<keyword evidence="2" id="KW-0456">Lyase</keyword>
<name>A0A6N4UWH7_9MYCO</name>
<evidence type="ECO:0000259" key="6">
    <source>
        <dbReference type="Pfam" id="PF21006"/>
    </source>
</evidence>
<dbReference type="Gene3D" id="2.30.30.50">
    <property type="match status" value="1"/>
</dbReference>
<dbReference type="KEGG" id="malv:MALV_45510"/>
<evidence type="ECO:0000313" key="8">
    <source>
        <dbReference type="Proteomes" id="UP000466906"/>
    </source>
</evidence>
<evidence type="ECO:0000256" key="1">
    <source>
        <dbReference type="ARBA" id="ARBA00013079"/>
    </source>
</evidence>
<dbReference type="InterPro" id="IPR042262">
    <property type="entry name" value="CN_hydtase_beta_C"/>
</dbReference>
<evidence type="ECO:0000256" key="2">
    <source>
        <dbReference type="ARBA" id="ARBA00023239"/>
    </source>
</evidence>
<dbReference type="EMBL" id="AP022565">
    <property type="protein sequence ID" value="BBX29426.1"/>
    <property type="molecule type" value="Genomic_DNA"/>
</dbReference>